<sequence length="214" mass="24494">MISKTKLRPLPALVLSSVFSVLNNFPRFPGSESNARTLSAYYLGLSLRRVEDLFHVPKNTVQYYWRKLANYFSPPSCSGHYAVDETKIRVVNGLLYWLWVVRDLNTGKVIAVRLSKTRSGLDVILLFKGKRIRLEKTINILPDGGPWYNKLSTLGVKHEHVTFGKKNLVEQVVRSLKLRLANMDKHFPPNASKGSIIRWGKAFFTLFNLFQQGE</sequence>
<protein>
    <submittedName>
        <fullName evidence="1">Putative transposase</fullName>
    </submittedName>
</protein>
<organism evidence="1">
    <name type="scientific">Sulfolobus sp. K00 8-41</name>
    <dbReference type="NCBI Taxonomy" id="303358"/>
    <lineage>
        <taxon>Archaea</taxon>
        <taxon>Thermoproteota</taxon>
        <taxon>Thermoprotei</taxon>
        <taxon>Sulfolobales</taxon>
        <taxon>Sulfolobaceae</taxon>
        <taxon>Sulfolobus</taxon>
    </lineage>
</organism>
<name>Q5MPF3_9CREN</name>
<dbReference type="PANTHER" id="PTHR39967">
    <property type="match status" value="1"/>
</dbReference>
<evidence type="ECO:0000313" key="1">
    <source>
        <dbReference type="EMBL" id="AAV87867.1"/>
    </source>
</evidence>
<proteinExistence type="predicted"/>
<accession>Q5MPF3</accession>
<dbReference type="InterPro" id="IPR012337">
    <property type="entry name" value="RNaseH-like_sf"/>
</dbReference>
<dbReference type="SUPFAM" id="SSF53098">
    <property type="entry name" value="Ribonuclease H-like"/>
    <property type="match status" value="1"/>
</dbReference>
<dbReference type="EMBL" id="AY671942">
    <property type="protein sequence ID" value="AAV87867.1"/>
    <property type="molecule type" value="Genomic_DNA"/>
</dbReference>
<dbReference type="NCBIfam" id="NF033588">
    <property type="entry name" value="transpos_ISC774"/>
    <property type="match status" value="1"/>
</dbReference>
<dbReference type="AlphaFoldDB" id="Q5MPF3"/>
<reference evidence="1" key="1">
    <citation type="journal article" date="2005" name="Mol. Microbiol.">
        <title>New insertion sequences of Sulfolobus: functional properties and implications for genome evolution in hyperthermophilic archaea.</title>
        <authorList>
            <person name="Blount Z.D."/>
            <person name="Grogan D.W."/>
        </authorList>
    </citation>
    <scope>NUCLEOTIDE SEQUENCE</scope>
    <source>
        <strain evidence="1">K00 8-41</strain>
    </source>
</reference>
<dbReference type="PANTHER" id="PTHR39967:SF1">
    <property type="entry name" value="ISH14-TYPE TRANSPOSASE HSIRS44"/>
    <property type="match status" value="1"/>
</dbReference>